<sequence length="173" mass="20188">MFAQLSITEDGSLLTELRIKPVMFDRIRSAQLEDDKLLKKREMIRNDTTKNFSIDGNGCLRFQNRLCIPNNSKLKELILREAHNSPFAFHPGGMKMYRDLRELYWWSGMKKDITEYVAKCLTCQRVKAEHQVPSGLLQPINIPEWKWDRITLDFVTGLPMSTSKKNAIWVIVD</sequence>
<proteinExistence type="predicted"/>
<evidence type="ECO:0000259" key="1">
    <source>
        <dbReference type="Pfam" id="PF17921"/>
    </source>
</evidence>
<gene>
    <name evidence="2" type="ORF">PVK06_007961</name>
</gene>
<accession>A0ABR0QIQ2</accession>
<organism evidence="2 3">
    <name type="scientific">Gossypium arboreum</name>
    <name type="common">Tree cotton</name>
    <name type="synonym">Gossypium nanking</name>
    <dbReference type="NCBI Taxonomy" id="29729"/>
    <lineage>
        <taxon>Eukaryota</taxon>
        <taxon>Viridiplantae</taxon>
        <taxon>Streptophyta</taxon>
        <taxon>Embryophyta</taxon>
        <taxon>Tracheophyta</taxon>
        <taxon>Spermatophyta</taxon>
        <taxon>Magnoliopsida</taxon>
        <taxon>eudicotyledons</taxon>
        <taxon>Gunneridae</taxon>
        <taxon>Pentapetalae</taxon>
        <taxon>rosids</taxon>
        <taxon>malvids</taxon>
        <taxon>Malvales</taxon>
        <taxon>Malvaceae</taxon>
        <taxon>Malvoideae</taxon>
        <taxon>Gossypium</taxon>
    </lineage>
</organism>
<dbReference type="PANTHER" id="PTHR45835:SF99">
    <property type="entry name" value="CHROMO DOMAIN-CONTAINING PROTEIN-RELATED"/>
    <property type="match status" value="1"/>
</dbReference>
<evidence type="ECO:0000313" key="2">
    <source>
        <dbReference type="EMBL" id="KAK5839191.1"/>
    </source>
</evidence>
<protein>
    <recommendedName>
        <fullName evidence="1">Integrase zinc-binding domain-containing protein</fullName>
    </recommendedName>
</protein>
<name>A0ABR0QIQ2_GOSAR</name>
<keyword evidence="3" id="KW-1185">Reference proteome</keyword>
<dbReference type="PANTHER" id="PTHR45835">
    <property type="entry name" value="YALI0A06105P"/>
    <property type="match status" value="1"/>
</dbReference>
<dbReference type="InterPro" id="IPR041588">
    <property type="entry name" value="Integrase_H2C2"/>
</dbReference>
<dbReference type="Gene3D" id="1.10.340.70">
    <property type="match status" value="1"/>
</dbReference>
<comment type="caution">
    <text evidence="2">The sequence shown here is derived from an EMBL/GenBank/DDBJ whole genome shotgun (WGS) entry which is preliminary data.</text>
</comment>
<dbReference type="Proteomes" id="UP001358586">
    <property type="component" value="Chromosome 3"/>
</dbReference>
<feature type="domain" description="Integrase zinc-binding" evidence="1">
    <location>
        <begin position="71"/>
        <end position="128"/>
    </location>
</feature>
<reference evidence="2 3" key="1">
    <citation type="submission" date="2023-03" db="EMBL/GenBank/DDBJ databases">
        <title>WGS of Gossypium arboreum.</title>
        <authorList>
            <person name="Yu D."/>
        </authorList>
    </citation>
    <scope>NUCLEOTIDE SEQUENCE [LARGE SCALE GENOMIC DNA]</scope>
    <source>
        <tissue evidence="2">Leaf</tissue>
    </source>
</reference>
<dbReference type="Pfam" id="PF17921">
    <property type="entry name" value="Integrase_H2C2"/>
    <property type="match status" value="1"/>
</dbReference>
<evidence type="ECO:0000313" key="3">
    <source>
        <dbReference type="Proteomes" id="UP001358586"/>
    </source>
</evidence>
<dbReference type="EMBL" id="JARKNE010000003">
    <property type="protein sequence ID" value="KAK5839191.1"/>
    <property type="molecule type" value="Genomic_DNA"/>
</dbReference>